<sequence length="273" mass="30068">MAGESRYGIRTFSKISTLKLDDRQELLHWLNSLLQLNVTKVEQCGTGAALCQVYDSIFLDVPMSRVKFNVNTEYAYIQNFKILQNTFTRHGIERTVPIESLTKCKMQDNLEFLQWSKRFWDTNFPGHEYDAVARRKGAGVVGAAPAAPASGRTSTASARKPAITPASKPAPRIGAAAAGGAAGGGAAALALRQENENMKEAITGLEKERDFYFSKLRDIELLLQTAVEQDPELDKDENGMIKQIQAILYSTEEGFEIPLEAEGDANGEEAETF</sequence>
<gene>
    <name evidence="1" type="primary">BIM1</name>
    <name evidence="1" type="ORF">H2198_007006</name>
</gene>
<protein>
    <submittedName>
        <fullName evidence="1">Microtubule integrity protein mal3</fullName>
    </submittedName>
</protein>
<proteinExistence type="predicted"/>
<dbReference type="EMBL" id="JAPDRQ010000139">
    <property type="protein sequence ID" value="KAJ9653840.1"/>
    <property type="molecule type" value="Genomic_DNA"/>
</dbReference>
<organism evidence="1 2">
    <name type="scientific">Neophaeococcomyces mojaviensis</name>
    <dbReference type="NCBI Taxonomy" id="3383035"/>
    <lineage>
        <taxon>Eukaryota</taxon>
        <taxon>Fungi</taxon>
        <taxon>Dikarya</taxon>
        <taxon>Ascomycota</taxon>
        <taxon>Pezizomycotina</taxon>
        <taxon>Eurotiomycetes</taxon>
        <taxon>Chaetothyriomycetidae</taxon>
        <taxon>Chaetothyriales</taxon>
        <taxon>Chaetothyriales incertae sedis</taxon>
        <taxon>Neophaeococcomyces</taxon>
    </lineage>
</organism>
<comment type="caution">
    <text evidence="1">The sequence shown here is derived from an EMBL/GenBank/DDBJ whole genome shotgun (WGS) entry which is preliminary data.</text>
</comment>
<evidence type="ECO:0000313" key="1">
    <source>
        <dbReference type="EMBL" id="KAJ9653840.1"/>
    </source>
</evidence>
<evidence type="ECO:0000313" key="2">
    <source>
        <dbReference type="Proteomes" id="UP001172386"/>
    </source>
</evidence>
<dbReference type="Proteomes" id="UP001172386">
    <property type="component" value="Unassembled WGS sequence"/>
</dbReference>
<keyword evidence="2" id="KW-1185">Reference proteome</keyword>
<accession>A0ACC3A193</accession>
<reference evidence="1" key="1">
    <citation type="submission" date="2022-10" db="EMBL/GenBank/DDBJ databases">
        <title>Culturing micro-colonial fungi from biological soil crusts in the Mojave desert and describing Neophaeococcomyces mojavensis, and introducing the new genera and species Taxawa tesnikishii.</title>
        <authorList>
            <person name="Kurbessoian T."/>
            <person name="Stajich J.E."/>
        </authorList>
    </citation>
    <scope>NUCLEOTIDE SEQUENCE</scope>
    <source>
        <strain evidence="1">JES_112</strain>
    </source>
</reference>
<name>A0ACC3A193_9EURO</name>